<feature type="domain" description="C2H2-type" evidence="2">
    <location>
        <begin position="30"/>
        <end position="53"/>
    </location>
</feature>
<gene>
    <name evidence="3" type="ORF">COCMIDRAFT_31255</name>
</gene>
<evidence type="ECO:0000313" key="4">
    <source>
        <dbReference type="Proteomes" id="UP000054032"/>
    </source>
</evidence>
<dbReference type="GeneID" id="19121830"/>
<dbReference type="AlphaFoldDB" id="W6YVS2"/>
<feature type="region of interest" description="Disordered" evidence="1">
    <location>
        <begin position="375"/>
        <end position="397"/>
    </location>
</feature>
<dbReference type="OrthoDB" id="4160379at2759"/>
<protein>
    <recommendedName>
        <fullName evidence="2">C2H2-type domain-containing protein</fullName>
    </recommendedName>
</protein>
<dbReference type="eggNOG" id="KOG0351">
    <property type="taxonomic scope" value="Eukaryota"/>
</dbReference>
<sequence>MADHSIFPAPSVRDLLERLNLHVNEPEPTIICCTCQFALNGINSLADHVVEKHKLPKSLAKEASRQLRPYTILGPKELRLRPDHSLPHPHLSKHLGVKCKHCELKTTSTEVLSRHLSKEHGIKRKTAAWRGEHAVNSLMLQSWDRNGAYGYWIVTEEDRSVPISSSFDNSLLQQSVPRMQRLEQLHRDELVRIRGQLKGSSIDTSSPDMALNTNWMRRTQWAETFVGADRKLLVQLAQIPCGTGENLEIGIHDGTAIFSSKEDEFKLRHIVTTLDRVFDRCEDTVRHTDVSIRCLLRSSYPDRTYKAPFELVGRKATTQGYRRLFKKAVCFCVRFWRLGEPVRQNLLRRSLTDAQDQALKQLWHDEIWARMPEAQGKESQLYPPESEPATPGDLGWLSDDDFDEIASTITDNSVEELDGDDMERAVQTPLECVGSNQKGEGRLLRSRRTKQPAVEDTASIPVDSDNEGNPEAQEDTTNAEWTNVLEDLSAMIYCVRMIILEATLPRFAHVRLGWTARPRRGQSDLLNEVRKKTLCLGSPAPMNELLSLRDYGRVISRSDGPSFRVTWSEDGQVVSWDNAQLSMAQFRQISHDTLLAASLLCKQLMYGWSPLFDLSCIHDNLACTTAGYSLVTDTANGLAESYLDLPRRASLDTVSGLMTDNDWNRQAVRQYLDQYSEMTELVMLLVYLVGGQAPRVTELPALEHCNGPSTSRGICTVNPAGQPTTNLSSLDFFQKRRADLCTITLCSYGPLHACSIELV</sequence>
<evidence type="ECO:0000259" key="2">
    <source>
        <dbReference type="SMART" id="SM00355"/>
    </source>
</evidence>
<evidence type="ECO:0000313" key="3">
    <source>
        <dbReference type="EMBL" id="EUC39614.1"/>
    </source>
</evidence>
<keyword evidence="4" id="KW-1185">Reference proteome</keyword>
<dbReference type="KEGG" id="bor:COCMIDRAFT_31255"/>
<dbReference type="InterPro" id="IPR022698">
    <property type="entry name" value="OrsD"/>
</dbReference>
<dbReference type="InterPro" id="IPR013087">
    <property type="entry name" value="Znf_C2H2_type"/>
</dbReference>
<feature type="compositionally biased region" description="Acidic residues" evidence="1">
    <location>
        <begin position="464"/>
        <end position="474"/>
    </location>
</feature>
<accession>W6YVS2</accession>
<dbReference type="Proteomes" id="UP000054032">
    <property type="component" value="Unassembled WGS sequence"/>
</dbReference>
<feature type="domain" description="C2H2-type" evidence="2">
    <location>
        <begin position="97"/>
        <end position="120"/>
    </location>
</feature>
<organism evidence="3 4">
    <name type="scientific">Bipolaris oryzae ATCC 44560</name>
    <dbReference type="NCBI Taxonomy" id="930090"/>
    <lineage>
        <taxon>Eukaryota</taxon>
        <taxon>Fungi</taxon>
        <taxon>Dikarya</taxon>
        <taxon>Ascomycota</taxon>
        <taxon>Pezizomycotina</taxon>
        <taxon>Dothideomycetes</taxon>
        <taxon>Pleosporomycetidae</taxon>
        <taxon>Pleosporales</taxon>
        <taxon>Pleosporineae</taxon>
        <taxon>Pleosporaceae</taxon>
        <taxon>Bipolaris</taxon>
    </lineage>
</organism>
<feature type="region of interest" description="Disordered" evidence="1">
    <location>
        <begin position="432"/>
        <end position="476"/>
    </location>
</feature>
<dbReference type="SMART" id="SM00355">
    <property type="entry name" value="ZnF_C2H2"/>
    <property type="match status" value="2"/>
</dbReference>
<reference evidence="3 4" key="1">
    <citation type="journal article" date="2013" name="PLoS Genet.">
        <title>Comparative genome structure, secondary metabolite, and effector coding capacity across Cochliobolus pathogens.</title>
        <authorList>
            <person name="Condon B.J."/>
            <person name="Leng Y."/>
            <person name="Wu D."/>
            <person name="Bushley K.E."/>
            <person name="Ohm R.A."/>
            <person name="Otillar R."/>
            <person name="Martin J."/>
            <person name="Schackwitz W."/>
            <person name="Grimwood J."/>
            <person name="MohdZainudin N."/>
            <person name="Xue C."/>
            <person name="Wang R."/>
            <person name="Manning V.A."/>
            <person name="Dhillon B."/>
            <person name="Tu Z.J."/>
            <person name="Steffenson B.J."/>
            <person name="Salamov A."/>
            <person name="Sun H."/>
            <person name="Lowry S."/>
            <person name="LaButti K."/>
            <person name="Han J."/>
            <person name="Copeland A."/>
            <person name="Lindquist E."/>
            <person name="Barry K."/>
            <person name="Schmutz J."/>
            <person name="Baker S.E."/>
            <person name="Ciuffetti L.M."/>
            <person name="Grigoriev I.V."/>
            <person name="Zhong S."/>
            <person name="Turgeon B.G."/>
        </authorList>
    </citation>
    <scope>NUCLEOTIDE SEQUENCE [LARGE SCALE GENOMIC DNA]</scope>
    <source>
        <strain evidence="3 4">ATCC 44560</strain>
    </source>
</reference>
<proteinExistence type="predicted"/>
<dbReference type="HOGENOM" id="CLU_003093_4_1_1"/>
<evidence type="ECO:0000256" key="1">
    <source>
        <dbReference type="SAM" id="MobiDB-lite"/>
    </source>
</evidence>
<dbReference type="Pfam" id="PF12013">
    <property type="entry name" value="OrsD"/>
    <property type="match status" value="1"/>
</dbReference>
<name>W6YVS2_COCMI</name>
<dbReference type="EMBL" id="KI964305">
    <property type="protein sequence ID" value="EUC39614.1"/>
    <property type="molecule type" value="Genomic_DNA"/>
</dbReference>
<dbReference type="RefSeq" id="XP_007693867.1">
    <property type="nucleotide sequence ID" value="XM_007695677.1"/>
</dbReference>